<keyword evidence="1" id="KW-0175">Coiled coil</keyword>
<proteinExistence type="predicted"/>
<organism evidence="2 3">
    <name type="scientific">Candidatus Eisenbergiella stercorigallinarum</name>
    <dbReference type="NCBI Taxonomy" id="2838557"/>
    <lineage>
        <taxon>Bacteria</taxon>
        <taxon>Bacillati</taxon>
        <taxon>Bacillota</taxon>
        <taxon>Clostridia</taxon>
        <taxon>Lachnospirales</taxon>
        <taxon>Lachnospiraceae</taxon>
        <taxon>Eisenbergiella</taxon>
    </lineage>
</organism>
<evidence type="ECO:0000313" key="2">
    <source>
        <dbReference type="EMBL" id="HJD31338.1"/>
    </source>
</evidence>
<evidence type="ECO:0000256" key="1">
    <source>
        <dbReference type="SAM" id="Coils"/>
    </source>
</evidence>
<reference evidence="2" key="2">
    <citation type="submission" date="2021-04" db="EMBL/GenBank/DDBJ databases">
        <authorList>
            <person name="Gilroy R."/>
        </authorList>
    </citation>
    <scope>NUCLEOTIDE SEQUENCE</scope>
    <source>
        <strain evidence="2">ChiHjej8B7-25341</strain>
    </source>
</reference>
<protein>
    <recommendedName>
        <fullName evidence="4">Transposase</fullName>
    </recommendedName>
</protein>
<comment type="caution">
    <text evidence="2">The sequence shown here is derived from an EMBL/GenBank/DDBJ whole genome shotgun (WGS) entry which is preliminary data.</text>
</comment>
<dbReference type="AlphaFoldDB" id="A0A9D2R0F8"/>
<evidence type="ECO:0000313" key="3">
    <source>
        <dbReference type="Proteomes" id="UP000823851"/>
    </source>
</evidence>
<accession>A0A9D2R0F8</accession>
<dbReference type="EMBL" id="DWUW01000149">
    <property type="protein sequence ID" value="HJD31338.1"/>
    <property type="molecule type" value="Genomic_DNA"/>
</dbReference>
<feature type="coiled-coil region" evidence="1">
    <location>
        <begin position="142"/>
        <end position="170"/>
    </location>
</feature>
<sequence>MRIILPACFKHPEDPDATEESISNVTIQNILLDQSYNDLGFQIGTRLVILVEAQSTWTVNIVLRSLMYLTQTWQKYIQNTGQNVYGSKKVEIPRPELYVIYTGSRKTRPEYLCLSREFWGGGEVRIIMMTIFDEEYILKTYIEQEKREAAEKAERKAKEAAKEIARKLYQKGTSTADIADAMSVPEDEVRQWLGLVSR</sequence>
<dbReference type="Proteomes" id="UP000823851">
    <property type="component" value="Unassembled WGS sequence"/>
</dbReference>
<evidence type="ECO:0008006" key="4">
    <source>
        <dbReference type="Google" id="ProtNLM"/>
    </source>
</evidence>
<gene>
    <name evidence="2" type="ORF">H9912_05285</name>
</gene>
<reference evidence="2" key="1">
    <citation type="journal article" date="2021" name="PeerJ">
        <title>Extensive microbial diversity within the chicken gut microbiome revealed by metagenomics and culture.</title>
        <authorList>
            <person name="Gilroy R."/>
            <person name="Ravi A."/>
            <person name="Getino M."/>
            <person name="Pursley I."/>
            <person name="Horton D.L."/>
            <person name="Alikhan N.F."/>
            <person name="Baker D."/>
            <person name="Gharbi K."/>
            <person name="Hall N."/>
            <person name="Watson M."/>
            <person name="Adriaenssens E.M."/>
            <person name="Foster-Nyarko E."/>
            <person name="Jarju S."/>
            <person name="Secka A."/>
            <person name="Antonio M."/>
            <person name="Oren A."/>
            <person name="Chaudhuri R.R."/>
            <person name="La Ragione R."/>
            <person name="Hildebrand F."/>
            <person name="Pallen M.J."/>
        </authorList>
    </citation>
    <scope>NUCLEOTIDE SEQUENCE</scope>
    <source>
        <strain evidence="2">ChiHjej8B7-25341</strain>
    </source>
</reference>
<name>A0A9D2R0F8_9FIRM</name>